<dbReference type="EMBL" id="VYSB01000037">
    <property type="protein sequence ID" value="MYZ53972.1"/>
    <property type="molecule type" value="Genomic_DNA"/>
</dbReference>
<gene>
    <name evidence="1" type="ORF">F5985_18035</name>
</gene>
<dbReference type="Proteomes" id="UP000481947">
    <property type="component" value="Unassembled WGS sequence"/>
</dbReference>
<evidence type="ECO:0000313" key="1">
    <source>
        <dbReference type="EMBL" id="MYZ53972.1"/>
    </source>
</evidence>
<protein>
    <submittedName>
        <fullName evidence="1">Uncharacterized protein</fullName>
    </submittedName>
</protein>
<proteinExistence type="predicted"/>
<evidence type="ECO:0000313" key="2">
    <source>
        <dbReference type="Proteomes" id="UP000481947"/>
    </source>
</evidence>
<organism evidence="1 2">
    <name type="scientific">Malikia spinosa</name>
    <dbReference type="NCBI Taxonomy" id="86180"/>
    <lineage>
        <taxon>Bacteria</taxon>
        <taxon>Pseudomonadati</taxon>
        <taxon>Pseudomonadota</taxon>
        <taxon>Betaproteobacteria</taxon>
        <taxon>Burkholderiales</taxon>
        <taxon>Comamonadaceae</taxon>
        <taxon>Malikia</taxon>
    </lineage>
</organism>
<name>A0A7C9IZF0_9BURK</name>
<sequence length="266" mass="30961">MIQTPVHLYHIAYSAQTLEQVQPGYLILNNLENERPDWFEYWPIRQFLIQDNMDEEAFYGFFSPKFLAKTGQTYQNVADYVRQHAHGTDVFLFSPQPDISAFFLNVFEGGDLFNPGKIAACEAFLSSIGIQVNLRSLVMDSRQIVFSNFFVARPRFWRRWLELNEKLFAACEDPDHPLREELTSPTSYPNAQRKVFIMEGMASLLLTLEPQWKTKSANTFNFAWSGTRLSQFRKEAIISDALKIAYRDQGFPEYMECFSNIRSNIN</sequence>
<dbReference type="AlphaFoldDB" id="A0A7C9IZF0"/>
<comment type="caution">
    <text evidence="1">The sequence shown here is derived from an EMBL/GenBank/DDBJ whole genome shotgun (WGS) entry which is preliminary data.</text>
</comment>
<accession>A0A7C9IZF0</accession>
<reference evidence="1 2" key="1">
    <citation type="submission" date="2019-09" db="EMBL/GenBank/DDBJ databases">
        <title>Identification of Malikia spinosa a prominent benzene-, toluene-, and ethylbenzene-degrading bacterium: enrichment, isolation and whole genome sequencing.</title>
        <authorList>
            <person name="Tancsics A."/>
            <person name="Revesz F."/>
            <person name="Kriszt B."/>
        </authorList>
    </citation>
    <scope>NUCLEOTIDE SEQUENCE [LARGE SCALE GENOMIC DNA]</scope>
    <source>
        <strain evidence="1 2">AB6</strain>
    </source>
</reference>
<dbReference type="RefSeq" id="WP_161126446.1">
    <property type="nucleotide sequence ID" value="NZ_VYSB01000037.1"/>
</dbReference>